<keyword evidence="7" id="KW-1185">Reference proteome</keyword>
<dbReference type="CDD" id="cd00383">
    <property type="entry name" value="trans_reg_C"/>
    <property type="match status" value="1"/>
</dbReference>
<dbReference type="InterPro" id="IPR036388">
    <property type="entry name" value="WH-like_DNA-bd_sf"/>
</dbReference>
<feature type="domain" description="OmpR/PhoB-type" evidence="5">
    <location>
        <begin position="27"/>
        <end position="123"/>
    </location>
</feature>
<reference evidence="6 7" key="1">
    <citation type="submission" date="2018-08" db="EMBL/GenBank/DDBJ databases">
        <title>Genomic Encyclopedia of Type Strains, Phase III (KMG-III): the genomes of soil and plant-associated and newly described type strains.</title>
        <authorList>
            <person name="Whitman W."/>
        </authorList>
    </citation>
    <scope>NUCLEOTIDE SEQUENCE [LARGE SCALE GENOMIC DNA]</scope>
    <source>
        <strain evidence="6 7">CGMCC 1.10966</strain>
    </source>
</reference>
<dbReference type="PANTHER" id="PTHR48111">
    <property type="entry name" value="REGULATOR OF RPOS"/>
    <property type="match status" value="1"/>
</dbReference>
<protein>
    <submittedName>
        <fullName evidence="6">Transcriptional regulator</fullName>
    </submittedName>
</protein>
<keyword evidence="1" id="KW-0805">Transcription regulation</keyword>
<evidence type="ECO:0000256" key="1">
    <source>
        <dbReference type="ARBA" id="ARBA00023015"/>
    </source>
</evidence>
<proteinExistence type="predicted"/>
<dbReference type="GO" id="GO:0005829">
    <property type="term" value="C:cytosol"/>
    <property type="evidence" value="ECO:0007669"/>
    <property type="project" value="TreeGrafter"/>
</dbReference>
<dbReference type="Pfam" id="PF00486">
    <property type="entry name" value="Trans_reg_C"/>
    <property type="match status" value="1"/>
</dbReference>
<dbReference type="InterPro" id="IPR039420">
    <property type="entry name" value="WalR-like"/>
</dbReference>
<dbReference type="AlphaFoldDB" id="A0A3D9QC61"/>
<dbReference type="Proteomes" id="UP000256304">
    <property type="component" value="Unassembled WGS sequence"/>
</dbReference>
<comment type="caution">
    <text evidence="6">The sequence shown here is derived from an EMBL/GenBank/DDBJ whole genome shotgun (WGS) entry which is preliminary data.</text>
</comment>
<dbReference type="GO" id="GO:0000156">
    <property type="term" value="F:phosphorelay response regulator activity"/>
    <property type="evidence" value="ECO:0007669"/>
    <property type="project" value="TreeGrafter"/>
</dbReference>
<dbReference type="EMBL" id="QTTN01000052">
    <property type="protein sequence ID" value="REE57565.1"/>
    <property type="molecule type" value="Genomic_DNA"/>
</dbReference>
<dbReference type="Gene3D" id="1.10.10.10">
    <property type="entry name" value="Winged helix-like DNA-binding domain superfamily/Winged helix DNA-binding domain"/>
    <property type="match status" value="1"/>
</dbReference>
<evidence type="ECO:0000259" key="5">
    <source>
        <dbReference type="PROSITE" id="PS51755"/>
    </source>
</evidence>
<dbReference type="GO" id="GO:0000976">
    <property type="term" value="F:transcription cis-regulatory region binding"/>
    <property type="evidence" value="ECO:0007669"/>
    <property type="project" value="TreeGrafter"/>
</dbReference>
<evidence type="ECO:0000256" key="2">
    <source>
        <dbReference type="ARBA" id="ARBA00023125"/>
    </source>
</evidence>
<keyword evidence="3" id="KW-0804">Transcription</keyword>
<evidence type="ECO:0000256" key="4">
    <source>
        <dbReference type="PROSITE-ProRule" id="PRU01091"/>
    </source>
</evidence>
<evidence type="ECO:0000256" key="3">
    <source>
        <dbReference type="ARBA" id="ARBA00023163"/>
    </source>
</evidence>
<evidence type="ECO:0000313" key="6">
    <source>
        <dbReference type="EMBL" id="REE57565.1"/>
    </source>
</evidence>
<evidence type="ECO:0000313" key="7">
    <source>
        <dbReference type="Proteomes" id="UP000256304"/>
    </source>
</evidence>
<dbReference type="GO" id="GO:0032993">
    <property type="term" value="C:protein-DNA complex"/>
    <property type="evidence" value="ECO:0007669"/>
    <property type="project" value="TreeGrafter"/>
</dbReference>
<dbReference type="SUPFAM" id="SSF46894">
    <property type="entry name" value="C-terminal effector domain of the bipartite response regulators"/>
    <property type="match status" value="1"/>
</dbReference>
<dbReference type="PROSITE" id="PS51755">
    <property type="entry name" value="OMPR_PHOB"/>
    <property type="match status" value="1"/>
</dbReference>
<accession>A0A3D9QC61</accession>
<dbReference type="InterPro" id="IPR001867">
    <property type="entry name" value="OmpR/PhoB-type_DNA-bd"/>
</dbReference>
<keyword evidence="2 4" id="KW-0238">DNA-binding</keyword>
<dbReference type="InterPro" id="IPR016032">
    <property type="entry name" value="Sig_transdc_resp-reg_C-effctor"/>
</dbReference>
<sequence length="125" mass="13959">MIKPCSPPILQARAKRLLGNRQILDAGDTLSGGGITLHLPSRTVTLDGKPCSLTHTEFELLACLLRNKGIILTRDQLITKIWGYDFDGDDRTLSSHIRNLRSKLEEHAAHIVTVIRSGYKFEELP</sequence>
<dbReference type="GO" id="GO:0006355">
    <property type="term" value="P:regulation of DNA-templated transcription"/>
    <property type="evidence" value="ECO:0007669"/>
    <property type="project" value="InterPro"/>
</dbReference>
<name>A0A3D9QC61_9BACL</name>
<feature type="DNA-binding region" description="OmpR/PhoB-type" evidence="4">
    <location>
        <begin position="27"/>
        <end position="123"/>
    </location>
</feature>
<dbReference type="SMART" id="SM00862">
    <property type="entry name" value="Trans_reg_C"/>
    <property type="match status" value="1"/>
</dbReference>
<organism evidence="6 7">
    <name type="scientific">Paenibacillus taihuensis</name>
    <dbReference type="NCBI Taxonomy" id="1156355"/>
    <lineage>
        <taxon>Bacteria</taxon>
        <taxon>Bacillati</taxon>
        <taxon>Bacillota</taxon>
        <taxon>Bacilli</taxon>
        <taxon>Bacillales</taxon>
        <taxon>Paenibacillaceae</taxon>
        <taxon>Paenibacillus</taxon>
    </lineage>
</organism>
<gene>
    <name evidence="6" type="ORF">A8990_15210</name>
</gene>
<dbReference type="PANTHER" id="PTHR48111:SF73">
    <property type="entry name" value="ALKALINE PHOSPHATASE SYNTHESIS TRANSCRIPTIONAL REGULATORY PROTEIN PHOP"/>
    <property type="match status" value="1"/>
</dbReference>